<comment type="similarity">
    <text evidence="3">Belongs to the complex I NDUFA7 subunit family.</text>
</comment>
<keyword evidence="6" id="KW-0813">Transport</keyword>
<sequence length="94" mass="10325">MAAPRNLTPLMQKIRDALIGVCIAIFCLGKYKNHLRFEGMIIAARTQPPPNLPDGVSHKLADNYYCTRDGRRELTPPEAVYTGGQQLLAAGEEG</sequence>
<evidence type="ECO:0000313" key="15">
    <source>
        <dbReference type="EMBL" id="KAK7476049.1"/>
    </source>
</evidence>
<keyword evidence="7" id="KW-0679">Respiratory chain</keyword>
<comment type="subunit">
    <text evidence="4">Complex I is composed of 45 different subunits.</text>
</comment>
<keyword evidence="16" id="KW-1185">Reference proteome</keyword>
<evidence type="ECO:0000256" key="1">
    <source>
        <dbReference type="ARBA" id="ARBA00003195"/>
    </source>
</evidence>
<evidence type="ECO:0000256" key="7">
    <source>
        <dbReference type="ARBA" id="ARBA00022660"/>
    </source>
</evidence>
<keyword evidence="11" id="KW-0496">Mitochondrion</keyword>
<organism evidence="15 16">
    <name type="scientific">Batillaria attramentaria</name>
    <dbReference type="NCBI Taxonomy" id="370345"/>
    <lineage>
        <taxon>Eukaryota</taxon>
        <taxon>Metazoa</taxon>
        <taxon>Spiralia</taxon>
        <taxon>Lophotrochozoa</taxon>
        <taxon>Mollusca</taxon>
        <taxon>Gastropoda</taxon>
        <taxon>Caenogastropoda</taxon>
        <taxon>Sorbeoconcha</taxon>
        <taxon>Cerithioidea</taxon>
        <taxon>Batillariidae</taxon>
        <taxon>Batillaria</taxon>
    </lineage>
</organism>
<dbReference type="Proteomes" id="UP001519460">
    <property type="component" value="Unassembled WGS sequence"/>
</dbReference>
<dbReference type="PANTHER" id="PTHR12485">
    <property type="entry name" value="NADH-UBIQUINONE OXIDOREDUCTASE SUBUNIT B"/>
    <property type="match status" value="1"/>
</dbReference>
<proteinExistence type="inferred from homology"/>
<dbReference type="AlphaFoldDB" id="A0ABD0JMI4"/>
<gene>
    <name evidence="15" type="ORF">BaRGS_00032676</name>
</gene>
<keyword evidence="12" id="KW-0472">Membrane</keyword>
<evidence type="ECO:0000256" key="8">
    <source>
        <dbReference type="ARBA" id="ARBA00022792"/>
    </source>
</evidence>
<evidence type="ECO:0000256" key="11">
    <source>
        <dbReference type="ARBA" id="ARBA00023128"/>
    </source>
</evidence>
<evidence type="ECO:0000256" key="4">
    <source>
        <dbReference type="ARBA" id="ARBA00011533"/>
    </source>
</evidence>
<dbReference type="PANTHER" id="PTHR12485:SF1">
    <property type="entry name" value="NADH DEHYDROGENASE [UBIQUINONE] 1 ALPHA SUBCOMPLEX SUBUNIT 7"/>
    <property type="match status" value="1"/>
</dbReference>
<keyword evidence="10" id="KW-0007">Acetylation</keyword>
<name>A0ABD0JMI4_9CAEN</name>
<comment type="caution">
    <text evidence="15">The sequence shown here is derived from an EMBL/GenBank/DDBJ whole genome shotgun (WGS) entry which is preliminary data.</text>
</comment>
<reference evidence="15 16" key="1">
    <citation type="journal article" date="2023" name="Sci. Data">
        <title>Genome assembly of the Korean intertidal mud-creeper Batillaria attramentaria.</title>
        <authorList>
            <person name="Patra A.K."/>
            <person name="Ho P.T."/>
            <person name="Jun S."/>
            <person name="Lee S.J."/>
            <person name="Kim Y."/>
            <person name="Won Y.J."/>
        </authorList>
    </citation>
    <scope>NUCLEOTIDE SEQUENCE [LARGE SCALE GENOMIC DNA]</scope>
    <source>
        <strain evidence="15">Wonlab-2016</strain>
    </source>
</reference>
<accession>A0ABD0JMI4</accession>
<dbReference type="InterPro" id="IPR009947">
    <property type="entry name" value="NDUA7"/>
</dbReference>
<evidence type="ECO:0000256" key="6">
    <source>
        <dbReference type="ARBA" id="ARBA00022448"/>
    </source>
</evidence>
<evidence type="ECO:0000313" key="16">
    <source>
        <dbReference type="Proteomes" id="UP001519460"/>
    </source>
</evidence>
<comment type="function">
    <text evidence="1">Accessory subunit of the mitochondrial membrane respiratory chain NADH dehydrogenase (Complex I), that is believed not to be involved in catalysis. Complex I functions in the transfer of electrons from NADH to the respiratory chain. The immediate electron acceptor for the enzyme is believed to be ubiquinone.</text>
</comment>
<evidence type="ECO:0000256" key="14">
    <source>
        <dbReference type="ARBA" id="ARBA00033401"/>
    </source>
</evidence>
<dbReference type="GO" id="GO:0005743">
    <property type="term" value="C:mitochondrial inner membrane"/>
    <property type="evidence" value="ECO:0007669"/>
    <property type="project" value="UniProtKB-SubCell"/>
</dbReference>
<evidence type="ECO:0000256" key="10">
    <source>
        <dbReference type="ARBA" id="ARBA00022990"/>
    </source>
</evidence>
<evidence type="ECO:0000256" key="9">
    <source>
        <dbReference type="ARBA" id="ARBA00022982"/>
    </source>
</evidence>
<keyword evidence="8" id="KW-0999">Mitochondrion inner membrane</keyword>
<evidence type="ECO:0000256" key="13">
    <source>
        <dbReference type="ARBA" id="ARBA00030360"/>
    </source>
</evidence>
<dbReference type="EMBL" id="JACVVK020000386">
    <property type="protein sequence ID" value="KAK7476049.1"/>
    <property type="molecule type" value="Genomic_DNA"/>
</dbReference>
<evidence type="ECO:0000256" key="12">
    <source>
        <dbReference type="ARBA" id="ARBA00023136"/>
    </source>
</evidence>
<protein>
    <recommendedName>
        <fullName evidence="5">NADH dehydrogenase [ubiquinone] 1 alpha subcomplex subunit 7</fullName>
    </recommendedName>
    <alternativeName>
        <fullName evidence="14">Complex I-B14.5a</fullName>
    </alternativeName>
    <alternativeName>
        <fullName evidence="13">NADH-ubiquinone oxidoreductase subunit B14.5a</fullName>
    </alternativeName>
</protein>
<comment type="subcellular location">
    <subcellularLocation>
        <location evidence="2">Mitochondrion inner membrane</location>
        <topology evidence="2">Peripheral membrane protein</topology>
        <orientation evidence="2">Matrix side</orientation>
    </subcellularLocation>
</comment>
<evidence type="ECO:0000256" key="5">
    <source>
        <dbReference type="ARBA" id="ARBA00016383"/>
    </source>
</evidence>
<dbReference type="Pfam" id="PF07347">
    <property type="entry name" value="CI-B14_5a"/>
    <property type="match status" value="1"/>
</dbReference>
<keyword evidence="9" id="KW-0249">Electron transport</keyword>
<evidence type="ECO:0000256" key="2">
    <source>
        <dbReference type="ARBA" id="ARBA00004443"/>
    </source>
</evidence>
<evidence type="ECO:0000256" key="3">
    <source>
        <dbReference type="ARBA" id="ARBA00005482"/>
    </source>
</evidence>